<evidence type="ECO:0000313" key="2">
    <source>
        <dbReference type="EMBL" id="MDR7327331.1"/>
    </source>
</evidence>
<gene>
    <name evidence="2" type="ORF">J2S44_007581</name>
</gene>
<evidence type="ECO:0000313" key="3">
    <source>
        <dbReference type="Proteomes" id="UP001183629"/>
    </source>
</evidence>
<feature type="chain" id="PRO_5042207047" evidence="1">
    <location>
        <begin position="34"/>
        <end position="149"/>
    </location>
</feature>
<dbReference type="Proteomes" id="UP001183629">
    <property type="component" value="Unassembled WGS sequence"/>
</dbReference>
<protein>
    <submittedName>
        <fullName evidence="2">Uncharacterized protein</fullName>
    </submittedName>
</protein>
<organism evidence="2 3">
    <name type="scientific">Catenuloplanes niger</name>
    <dbReference type="NCBI Taxonomy" id="587534"/>
    <lineage>
        <taxon>Bacteria</taxon>
        <taxon>Bacillati</taxon>
        <taxon>Actinomycetota</taxon>
        <taxon>Actinomycetes</taxon>
        <taxon>Micromonosporales</taxon>
        <taxon>Micromonosporaceae</taxon>
        <taxon>Catenuloplanes</taxon>
    </lineage>
</organism>
<dbReference type="AlphaFoldDB" id="A0AAE3ZWX8"/>
<dbReference type="RefSeq" id="WP_310424558.1">
    <property type="nucleotide sequence ID" value="NZ_JAVDYC010000001.1"/>
</dbReference>
<keyword evidence="1" id="KW-0732">Signal</keyword>
<reference evidence="2 3" key="1">
    <citation type="submission" date="2023-07" db="EMBL/GenBank/DDBJ databases">
        <title>Sequencing the genomes of 1000 actinobacteria strains.</title>
        <authorList>
            <person name="Klenk H.-P."/>
        </authorList>
    </citation>
    <scope>NUCLEOTIDE SEQUENCE [LARGE SCALE GENOMIC DNA]</scope>
    <source>
        <strain evidence="2 3">DSM 44711</strain>
    </source>
</reference>
<comment type="caution">
    <text evidence="2">The sequence shown here is derived from an EMBL/GenBank/DDBJ whole genome shotgun (WGS) entry which is preliminary data.</text>
</comment>
<sequence>MRHERLYRSATAAATCGLAVAAMIVAGPGAAVAATGSATAGSAIVGPAATGHAPAARTTYRQFLGEVTTPTSYPANVPHAGSYVFEYEVQGLAYFNTYVDDLELGYVGGVAGTYRTPAVRLEAGERRVRAVGPHGPGTAKVYLVEAPAR</sequence>
<keyword evidence="3" id="KW-1185">Reference proteome</keyword>
<name>A0AAE3ZWX8_9ACTN</name>
<feature type="signal peptide" evidence="1">
    <location>
        <begin position="1"/>
        <end position="33"/>
    </location>
</feature>
<evidence type="ECO:0000256" key="1">
    <source>
        <dbReference type="SAM" id="SignalP"/>
    </source>
</evidence>
<accession>A0AAE3ZWX8</accession>
<dbReference type="EMBL" id="JAVDYC010000001">
    <property type="protein sequence ID" value="MDR7327331.1"/>
    <property type="molecule type" value="Genomic_DNA"/>
</dbReference>
<proteinExistence type="predicted"/>